<name>A0AA88SY97_CHASR</name>
<proteinExistence type="predicted"/>
<keyword evidence="2" id="KW-1185">Reference proteome</keyword>
<organism evidence="1 2">
    <name type="scientific">Channa striata</name>
    <name type="common">Snakehead murrel</name>
    <name type="synonym">Ophicephalus striatus</name>
    <dbReference type="NCBI Taxonomy" id="64152"/>
    <lineage>
        <taxon>Eukaryota</taxon>
        <taxon>Metazoa</taxon>
        <taxon>Chordata</taxon>
        <taxon>Craniata</taxon>
        <taxon>Vertebrata</taxon>
        <taxon>Euteleostomi</taxon>
        <taxon>Actinopterygii</taxon>
        <taxon>Neopterygii</taxon>
        <taxon>Teleostei</taxon>
        <taxon>Neoteleostei</taxon>
        <taxon>Acanthomorphata</taxon>
        <taxon>Anabantaria</taxon>
        <taxon>Anabantiformes</taxon>
        <taxon>Channoidei</taxon>
        <taxon>Channidae</taxon>
        <taxon>Channa</taxon>
    </lineage>
</organism>
<gene>
    <name evidence="1" type="ORF">Q5P01_007043</name>
</gene>
<reference evidence="1" key="1">
    <citation type="submission" date="2023-07" db="EMBL/GenBank/DDBJ databases">
        <title>Chromosome-level Genome Assembly of Striped Snakehead (Channa striata).</title>
        <authorList>
            <person name="Liu H."/>
        </authorList>
    </citation>
    <scope>NUCLEOTIDE SEQUENCE</scope>
    <source>
        <strain evidence="1">Gz</strain>
        <tissue evidence="1">Muscle</tissue>
    </source>
</reference>
<sequence>MSEMLDQNRRTSTGQACDAAVGEEMRRVTTVSPQASGLTGLNDTMNQIPSASNDDYAAYLSIMDYISELSSDDEDLNKAIIASLECNT</sequence>
<dbReference type="AlphaFoldDB" id="A0AA88SY97"/>
<comment type="caution">
    <text evidence="1">The sequence shown here is derived from an EMBL/GenBank/DDBJ whole genome shotgun (WGS) entry which is preliminary data.</text>
</comment>
<accession>A0AA88SY97</accession>
<dbReference type="EMBL" id="JAUPFM010000005">
    <property type="protein sequence ID" value="KAK2850767.1"/>
    <property type="molecule type" value="Genomic_DNA"/>
</dbReference>
<evidence type="ECO:0000313" key="2">
    <source>
        <dbReference type="Proteomes" id="UP001187415"/>
    </source>
</evidence>
<dbReference type="Proteomes" id="UP001187415">
    <property type="component" value="Unassembled WGS sequence"/>
</dbReference>
<evidence type="ECO:0000313" key="1">
    <source>
        <dbReference type="EMBL" id="KAK2850767.1"/>
    </source>
</evidence>
<protein>
    <submittedName>
        <fullName evidence="1">Uncharacterized protein</fullName>
    </submittedName>
</protein>